<name>A0A7Y6NSS0_9BURK</name>
<comment type="similarity">
    <text evidence="11">Belongs to the helicase family. DinG subfamily. Type 1 sub-subfamily.</text>
</comment>
<comment type="cofactor">
    <cofactor evidence="11">
        <name>[4Fe-4S] cluster</name>
        <dbReference type="ChEBI" id="CHEBI:49883"/>
    </cofactor>
    <text evidence="11">Binds 1 [4Fe-4S] cluster.</text>
</comment>
<dbReference type="SMART" id="SM00491">
    <property type="entry name" value="HELICc2"/>
    <property type="match status" value="1"/>
</dbReference>
<feature type="domain" description="Helicase ATP-binding" evidence="12">
    <location>
        <begin position="16"/>
        <end position="311"/>
    </location>
</feature>
<dbReference type="GO" id="GO:0006281">
    <property type="term" value="P:DNA repair"/>
    <property type="evidence" value="ECO:0007669"/>
    <property type="project" value="TreeGrafter"/>
</dbReference>
<dbReference type="GO" id="GO:0033677">
    <property type="term" value="F:DNA/RNA helicase activity"/>
    <property type="evidence" value="ECO:0007669"/>
    <property type="project" value="TreeGrafter"/>
</dbReference>
<dbReference type="Proteomes" id="UP000529637">
    <property type="component" value="Unassembled WGS sequence"/>
</dbReference>
<dbReference type="EC" id="5.6.2.3" evidence="11"/>
<dbReference type="Gene3D" id="3.40.50.300">
    <property type="entry name" value="P-loop containing nucleotide triphosphate hydrolases"/>
    <property type="match status" value="2"/>
</dbReference>
<feature type="binding site" evidence="11">
    <location>
        <position position="129"/>
    </location>
    <ligand>
        <name>[4Fe-4S] cluster</name>
        <dbReference type="ChEBI" id="CHEBI:49883"/>
    </ligand>
</feature>
<dbReference type="Pfam" id="PF06733">
    <property type="entry name" value="DEAD_2"/>
    <property type="match status" value="1"/>
</dbReference>
<feature type="binding site" evidence="11">
    <location>
        <position position="204"/>
    </location>
    <ligand>
        <name>[4Fe-4S] cluster</name>
        <dbReference type="ChEBI" id="CHEBI:49883"/>
    </ligand>
</feature>
<dbReference type="GO" id="GO:0005524">
    <property type="term" value="F:ATP binding"/>
    <property type="evidence" value="ECO:0007669"/>
    <property type="project" value="UniProtKB-UniRule"/>
</dbReference>
<dbReference type="PANTHER" id="PTHR11472">
    <property type="entry name" value="DNA REPAIR DEAD HELICASE RAD3/XP-D SUBFAMILY MEMBER"/>
    <property type="match status" value="1"/>
</dbReference>
<evidence type="ECO:0000256" key="8">
    <source>
        <dbReference type="ARBA" id="ARBA00023014"/>
    </source>
</evidence>
<protein>
    <recommendedName>
        <fullName evidence="11">ATP-dependent DNA helicase DinG</fullName>
        <ecNumber evidence="11">5.6.2.3</ecNumber>
    </recommendedName>
    <alternativeName>
        <fullName evidence="11">DNA 5'-3' helicase DinG</fullName>
    </alternativeName>
</protein>
<dbReference type="AlphaFoldDB" id="A0A7Y6NSS0"/>
<evidence type="ECO:0000256" key="3">
    <source>
        <dbReference type="ARBA" id="ARBA00022741"/>
    </source>
</evidence>
<gene>
    <name evidence="11 13" type="primary">dinG</name>
    <name evidence="13" type="ORF">HQN59_23165</name>
</gene>
<keyword evidence="3 11" id="KW-0547">Nucleotide-binding</keyword>
<keyword evidence="2 11" id="KW-0479">Metal-binding</keyword>
<keyword evidence="4 11" id="KW-0378">Hydrolase</keyword>
<evidence type="ECO:0000256" key="2">
    <source>
        <dbReference type="ARBA" id="ARBA00022723"/>
    </source>
</evidence>
<comment type="caution">
    <text evidence="13">The sequence shown here is derived from an EMBL/GenBank/DDBJ whole genome shotgun (WGS) entry which is preliminary data.</text>
</comment>
<keyword evidence="9 11" id="KW-0238">DNA-binding</keyword>
<keyword evidence="6 11" id="KW-0067">ATP-binding</keyword>
<evidence type="ECO:0000256" key="1">
    <source>
        <dbReference type="ARBA" id="ARBA00022485"/>
    </source>
</evidence>
<evidence type="ECO:0000256" key="9">
    <source>
        <dbReference type="ARBA" id="ARBA00023125"/>
    </source>
</evidence>
<evidence type="ECO:0000256" key="4">
    <source>
        <dbReference type="ARBA" id="ARBA00022801"/>
    </source>
</evidence>
<evidence type="ECO:0000256" key="7">
    <source>
        <dbReference type="ARBA" id="ARBA00023004"/>
    </source>
</evidence>
<dbReference type="GO" id="GO:0046872">
    <property type="term" value="F:metal ion binding"/>
    <property type="evidence" value="ECO:0007669"/>
    <property type="project" value="UniProtKB-KW"/>
</dbReference>
<keyword evidence="14" id="KW-1185">Reference proteome</keyword>
<dbReference type="InterPro" id="IPR006555">
    <property type="entry name" value="ATP-dep_Helicase_C"/>
</dbReference>
<evidence type="ECO:0000256" key="5">
    <source>
        <dbReference type="ARBA" id="ARBA00022806"/>
    </source>
</evidence>
<feature type="binding site" evidence="11">
    <location>
        <position position="209"/>
    </location>
    <ligand>
        <name>[4Fe-4S] cluster</name>
        <dbReference type="ChEBI" id="CHEBI:49883"/>
    </ligand>
</feature>
<proteinExistence type="inferred from homology"/>
<evidence type="ECO:0000313" key="14">
    <source>
        <dbReference type="Proteomes" id="UP000529637"/>
    </source>
</evidence>
<dbReference type="InterPro" id="IPR027417">
    <property type="entry name" value="P-loop_NTPase"/>
</dbReference>
<keyword evidence="7 11" id="KW-0408">Iron</keyword>
<evidence type="ECO:0000256" key="11">
    <source>
        <dbReference type="HAMAP-Rule" id="MF_02205"/>
    </source>
</evidence>
<dbReference type="InterPro" id="IPR014013">
    <property type="entry name" value="Helic_SF1/SF2_ATP-bd_DinG/Rad3"/>
</dbReference>
<keyword evidence="5 11" id="KW-0347">Helicase</keyword>
<reference evidence="13 14" key="1">
    <citation type="submission" date="2020-06" db="EMBL/GenBank/DDBJ databases">
        <title>Schlegella sp. ID0723 isolated from air conditioner.</title>
        <authorList>
            <person name="Kim D.Y."/>
            <person name="Kim D.-U."/>
        </authorList>
    </citation>
    <scope>NUCLEOTIDE SEQUENCE [LARGE SCALE GENOMIC DNA]</scope>
    <source>
        <strain evidence="13 14">ID0723</strain>
    </source>
</reference>
<evidence type="ECO:0000256" key="10">
    <source>
        <dbReference type="ARBA" id="ARBA00023235"/>
    </source>
</evidence>
<evidence type="ECO:0000256" key="6">
    <source>
        <dbReference type="ARBA" id="ARBA00022840"/>
    </source>
</evidence>
<sequence>MVRDAEKQLIRECIDALREGIPGFKSRRPQMEMIAAVANTLSRCRAEDEQAGNGDHLAIVEAGTGTGKSFGALVPALVMAKSRHKRLVVSSSTVALQHQYAEKDAPTLQRLLPLQFSFAVAKGRRRYACTVKLQAEGKQAGQRGLDLAGASTAAAADEAPRRVAVLRDLLVSFDGGRWNGDRDELPIPVVDELWDRITTDRQGCSGSKCPEFSRCPFQAARQRVKEADLVIANHDLVLSAIDMEGASVLPAAQETIYVFDEAHSLAAKAVEHFSARHAIRGAVEWLEGACNAVRDAVLGLRLDEQLIRDSRASSERIERALRELHRCIHGTNGFEEKRARRFKAGPLPAWCQGAGEQILDAGEGLQKTFASLREHVLERAASAGTLATQILSVLGFYVVRLDNLVDTWQLMLAEQPDDVAPIARWIERHDGGGRPGDYLVCASPISGSDKLRKLLWNRASGAVVMSATLTSCGTFDLFLRQSGLGCFERPTFLQVDSPFDFRSQARLVVPAMRAEPTAAEQHTHEVGARLPALVDTLGTLVLFTSARQMRDVYALLPEDLRRITLVQGSMPKGEMLARHRAAVDRLDRSVLFGLSTFAEGVDLPGDYCTHVVIVKLPFSVPDSPLEEARREWVESRGGSPFIEITVPEAAVRLKQGIGRLLRTIHDRGRVTILDRRIVTKRWGGLLMRGMPDFEVVIERSRGLERADSRRTMSFRFHQLVKER</sequence>
<dbReference type="GO" id="GO:0003677">
    <property type="term" value="F:DNA binding"/>
    <property type="evidence" value="ECO:0007669"/>
    <property type="project" value="UniProtKB-UniRule"/>
</dbReference>
<dbReference type="Pfam" id="PF13307">
    <property type="entry name" value="Helicase_C_2"/>
    <property type="match status" value="1"/>
</dbReference>
<dbReference type="SUPFAM" id="SSF52540">
    <property type="entry name" value="P-loop containing nucleoside triphosphate hydrolases"/>
    <property type="match status" value="1"/>
</dbReference>
<dbReference type="InterPro" id="IPR010614">
    <property type="entry name" value="RAD3-like_helicase_DEAD"/>
</dbReference>
<evidence type="ECO:0000313" key="13">
    <source>
        <dbReference type="EMBL" id="NUZ08649.1"/>
    </source>
</evidence>
<keyword evidence="10 11" id="KW-0413">Isomerase</keyword>
<keyword evidence="1 11" id="KW-0004">4Fe-4S</keyword>
<feature type="binding site" evidence="11">
    <location>
        <position position="215"/>
    </location>
    <ligand>
        <name>[4Fe-4S] cluster</name>
        <dbReference type="ChEBI" id="CHEBI:49883"/>
    </ligand>
</feature>
<accession>A0A7Y6NSS0</accession>
<dbReference type="GO" id="GO:0016818">
    <property type="term" value="F:hydrolase activity, acting on acid anhydrides, in phosphorus-containing anhydrides"/>
    <property type="evidence" value="ECO:0007669"/>
    <property type="project" value="InterPro"/>
</dbReference>
<dbReference type="GO" id="GO:0051539">
    <property type="term" value="F:4 iron, 4 sulfur cluster binding"/>
    <property type="evidence" value="ECO:0007669"/>
    <property type="project" value="UniProtKB-UniRule"/>
</dbReference>
<dbReference type="GO" id="GO:0043139">
    <property type="term" value="F:5'-3' DNA helicase activity"/>
    <property type="evidence" value="ECO:0007669"/>
    <property type="project" value="UniProtKB-UniRule"/>
</dbReference>
<comment type="catalytic activity">
    <reaction evidence="11">
        <text>ATP + H2O = ADP + phosphate + H(+)</text>
        <dbReference type="Rhea" id="RHEA:13065"/>
        <dbReference type="ChEBI" id="CHEBI:15377"/>
        <dbReference type="ChEBI" id="CHEBI:15378"/>
        <dbReference type="ChEBI" id="CHEBI:30616"/>
        <dbReference type="ChEBI" id="CHEBI:43474"/>
        <dbReference type="ChEBI" id="CHEBI:456216"/>
        <dbReference type="EC" id="5.6.2.3"/>
    </reaction>
</comment>
<dbReference type="InterPro" id="IPR045028">
    <property type="entry name" value="DinG/Rad3-like"/>
</dbReference>
<dbReference type="NCBIfam" id="NF008729">
    <property type="entry name" value="PRK11747.1"/>
    <property type="match status" value="1"/>
</dbReference>
<dbReference type="EMBL" id="JABWMJ010000015">
    <property type="protein sequence ID" value="NUZ08649.1"/>
    <property type="molecule type" value="Genomic_DNA"/>
</dbReference>
<dbReference type="HAMAP" id="MF_02205">
    <property type="entry name" value="DinG_proteobact"/>
    <property type="match status" value="1"/>
</dbReference>
<dbReference type="InterPro" id="IPR039000">
    <property type="entry name" value="DinG_proteobact"/>
</dbReference>
<dbReference type="GO" id="GO:0009432">
    <property type="term" value="P:SOS response"/>
    <property type="evidence" value="ECO:0007669"/>
    <property type="project" value="TreeGrafter"/>
</dbReference>
<dbReference type="RefSeq" id="WP_176071511.1">
    <property type="nucleotide sequence ID" value="NZ_JABWMJ010000015.1"/>
</dbReference>
<comment type="function">
    <text evidence="11">DNA-dependent ATPase and 5'-3' DNA helicase. Unwinds D-loops, R-loops, forked DNA and G-quadruplex DNA.</text>
</comment>
<keyword evidence="8 11" id="KW-0411">Iron-sulfur</keyword>
<evidence type="ECO:0000259" key="12">
    <source>
        <dbReference type="PROSITE" id="PS51193"/>
    </source>
</evidence>
<organism evidence="13 14">
    <name type="scientific">Piscinibacter koreensis</name>
    <dbReference type="NCBI Taxonomy" id="2742824"/>
    <lineage>
        <taxon>Bacteria</taxon>
        <taxon>Pseudomonadati</taxon>
        <taxon>Pseudomonadota</taxon>
        <taxon>Betaproteobacteria</taxon>
        <taxon>Burkholderiales</taxon>
        <taxon>Sphaerotilaceae</taxon>
        <taxon>Piscinibacter</taxon>
    </lineage>
</organism>
<dbReference type="PROSITE" id="PS51193">
    <property type="entry name" value="HELICASE_ATP_BIND_2"/>
    <property type="match status" value="1"/>
</dbReference>
<dbReference type="PANTHER" id="PTHR11472:SF59">
    <property type="entry name" value="ATP-DEPENDENT DNA HELICASE DING"/>
    <property type="match status" value="1"/>
</dbReference>